<reference evidence="2 3" key="1">
    <citation type="submission" date="2007-04" db="EMBL/GenBank/DDBJ databases">
        <authorList>
            <person name="Fulton L."/>
            <person name="Clifton S."/>
            <person name="Fulton B."/>
            <person name="Xu J."/>
            <person name="Minx P."/>
            <person name="Pepin K.H."/>
            <person name="Johnson M."/>
            <person name="Thiruvilangam P."/>
            <person name="Bhonagiri V."/>
            <person name="Nash W.E."/>
            <person name="Mardis E.R."/>
            <person name="Wilson R.K."/>
        </authorList>
    </citation>
    <scope>NUCLEOTIDE SEQUENCE [LARGE SCALE GENOMIC DNA]</scope>
    <source>
        <strain evidence="2 3">ATCC 29799</strain>
    </source>
</reference>
<dbReference type="AlphaFoldDB" id="A6NT05"/>
<reference evidence="2 3" key="2">
    <citation type="submission" date="2007-06" db="EMBL/GenBank/DDBJ databases">
        <title>Draft genome sequence of Pseudoflavonifractor capillosus ATCC 29799.</title>
        <authorList>
            <person name="Sudarsanam P."/>
            <person name="Ley R."/>
            <person name="Guruge J."/>
            <person name="Turnbaugh P.J."/>
            <person name="Mahowald M."/>
            <person name="Liep D."/>
            <person name="Gordon J."/>
        </authorList>
    </citation>
    <scope>NUCLEOTIDE SEQUENCE [LARGE SCALE GENOMIC DNA]</scope>
    <source>
        <strain evidence="2 3">ATCC 29799</strain>
    </source>
</reference>
<evidence type="ECO:0000313" key="2">
    <source>
        <dbReference type="EMBL" id="EDN00568.1"/>
    </source>
</evidence>
<organism evidence="2 3">
    <name type="scientific">Pseudoflavonifractor capillosus ATCC 29799</name>
    <dbReference type="NCBI Taxonomy" id="411467"/>
    <lineage>
        <taxon>Bacteria</taxon>
        <taxon>Bacillati</taxon>
        <taxon>Bacillota</taxon>
        <taxon>Clostridia</taxon>
        <taxon>Eubacteriales</taxon>
        <taxon>Oscillospiraceae</taxon>
        <taxon>Pseudoflavonifractor</taxon>
    </lineage>
</organism>
<dbReference type="Proteomes" id="UP000003639">
    <property type="component" value="Unassembled WGS sequence"/>
</dbReference>
<protein>
    <submittedName>
        <fullName evidence="2">Uncharacterized protein</fullName>
    </submittedName>
</protein>
<evidence type="ECO:0000256" key="1">
    <source>
        <dbReference type="SAM" id="Phobius"/>
    </source>
</evidence>
<sequence length="93" mass="9719">MLKAPPAIKKAPLSPKRDKGANLCGTTLLAAGMLRPLKPADNGAARTGLVGSGPFSRRLRGDFRPSASPPFTKTAALWAGWAGLLFLFLAFAV</sequence>
<keyword evidence="1" id="KW-0812">Transmembrane</keyword>
<dbReference type="STRING" id="411467.BACCAP_01334"/>
<keyword evidence="3" id="KW-1185">Reference proteome</keyword>
<keyword evidence="1" id="KW-0472">Membrane</keyword>
<dbReference type="EMBL" id="AAXG02000010">
    <property type="protein sequence ID" value="EDN00568.1"/>
    <property type="molecule type" value="Genomic_DNA"/>
</dbReference>
<keyword evidence="1" id="KW-1133">Transmembrane helix</keyword>
<proteinExistence type="predicted"/>
<accession>A6NT05</accession>
<evidence type="ECO:0000313" key="3">
    <source>
        <dbReference type="Proteomes" id="UP000003639"/>
    </source>
</evidence>
<comment type="caution">
    <text evidence="2">The sequence shown here is derived from an EMBL/GenBank/DDBJ whole genome shotgun (WGS) entry which is preliminary data.</text>
</comment>
<gene>
    <name evidence="2" type="ORF">BACCAP_01334</name>
</gene>
<name>A6NT05_9FIRM</name>
<feature type="transmembrane region" description="Helical" evidence="1">
    <location>
        <begin position="75"/>
        <end position="92"/>
    </location>
</feature>